<organism evidence="1 2">
    <name type="scientific">Eumeta variegata</name>
    <name type="common">Bagworm moth</name>
    <name type="synonym">Eumeta japonica</name>
    <dbReference type="NCBI Taxonomy" id="151549"/>
    <lineage>
        <taxon>Eukaryota</taxon>
        <taxon>Metazoa</taxon>
        <taxon>Ecdysozoa</taxon>
        <taxon>Arthropoda</taxon>
        <taxon>Hexapoda</taxon>
        <taxon>Insecta</taxon>
        <taxon>Pterygota</taxon>
        <taxon>Neoptera</taxon>
        <taxon>Endopterygota</taxon>
        <taxon>Lepidoptera</taxon>
        <taxon>Glossata</taxon>
        <taxon>Ditrysia</taxon>
        <taxon>Tineoidea</taxon>
        <taxon>Psychidae</taxon>
        <taxon>Oiketicinae</taxon>
        <taxon>Eumeta</taxon>
    </lineage>
</organism>
<dbReference type="AlphaFoldDB" id="A0A4C2A2X3"/>
<evidence type="ECO:0000313" key="2">
    <source>
        <dbReference type="Proteomes" id="UP000299102"/>
    </source>
</evidence>
<name>A0A4C2A2X3_EUMVA</name>
<keyword evidence="2" id="KW-1185">Reference proteome</keyword>
<comment type="caution">
    <text evidence="1">The sequence shown here is derived from an EMBL/GenBank/DDBJ whole genome shotgun (WGS) entry which is preliminary data.</text>
</comment>
<dbReference type="Proteomes" id="UP000299102">
    <property type="component" value="Unassembled WGS sequence"/>
</dbReference>
<sequence>MLKFATTNLDARAAANTTAGRRAVLGSTIRAIMKTLSPTGGGVGGGRGGGLIERAVNQPRRADRDKCLRPPNAPITGCRGCFAVSFSFRAGTNVSESSGGPLPLYNLKTSFHQLPPISIYFHFSFCQSTSSCIIYPIPFQEADDALVTPPESQVSMGCNDHICFAITAQDVSIVKKRGRARRRQCAGSFTGYKAVSILHSFIRRNASELTTPPATRFFHHAS</sequence>
<dbReference type="EMBL" id="BGZK01002364">
    <property type="protein sequence ID" value="GBP93335.1"/>
    <property type="molecule type" value="Genomic_DNA"/>
</dbReference>
<gene>
    <name evidence="1" type="ORF">EVAR_69357_1</name>
</gene>
<proteinExistence type="predicted"/>
<reference evidence="1 2" key="1">
    <citation type="journal article" date="2019" name="Commun. Biol.">
        <title>The bagworm genome reveals a unique fibroin gene that provides high tensile strength.</title>
        <authorList>
            <person name="Kono N."/>
            <person name="Nakamura H."/>
            <person name="Ohtoshi R."/>
            <person name="Tomita M."/>
            <person name="Numata K."/>
            <person name="Arakawa K."/>
        </authorList>
    </citation>
    <scope>NUCLEOTIDE SEQUENCE [LARGE SCALE GENOMIC DNA]</scope>
</reference>
<protein>
    <submittedName>
        <fullName evidence="1">Uncharacterized protein</fullName>
    </submittedName>
</protein>
<evidence type="ECO:0000313" key="1">
    <source>
        <dbReference type="EMBL" id="GBP93335.1"/>
    </source>
</evidence>
<accession>A0A4C2A2X3</accession>